<accession>A0A6P5KZB3</accession>
<evidence type="ECO:0000256" key="11">
    <source>
        <dbReference type="ARBA" id="ARBA00071476"/>
    </source>
</evidence>
<dbReference type="SUPFAM" id="SSF52058">
    <property type="entry name" value="L domain-like"/>
    <property type="match status" value="1"/>
</dbReference>
<dbReference type="InterPro" id="IPR003591">
    <property type="entry name" value="Leu-rich_rpt_typical-subtyp"/>
</dbReference>
<dbReference type="InterPro" id="IPR032675">
    <property type="entry name" value="LRR_dom_sf"/>
</dbReference>
<keyword evidence="2" id="KW-0433">Leucine-rich repeat</keyword>
<dbReference type="SMART" id="SM00409">
    <property type="entry name" value="IG"/>
    <property type="match status" value="1"/>
</dbReference>
<proteinExistence type="predicted"/>
<keyword evidence="6 13" id="KW-1133">Transmembrane helix</keyword>
<evidence type="ECO:0000313" key="15">
    <source>
        <dbReference type="Proteomes" id="UP000515140"/>
    </source>
</evidence>
<sequence>MPGGKLPSGERERERDRDPSSDSPHPNGVWEELKREGPHPHPRGPDITRRACDWPVEPMMRPTEGSRLEKTGPEQFTRTTRADTRNGSGLWARGPTRSPWTGLRVVCRVHVLPLLSRSVLSGPVLPTPPARAEVPRDHGGRRSPGDPSAPLRWPWGSPCCPASSPILSLLLLRGQGCPTACRCYSMTVECGSLNLQKVPPGIPPITQTVFLQDNSITQIHQADLAPLSGLQYLYMQNNSLWALEPGAFLGQQQLLELALNRNRLHLLNSSIFKGLDHLRVLYLAGNQITRLFDFTFCYLTRLQELHLQENSIELLEDQALAGLSSLALLDLSKNQLSTISQDALVPLASLQVLRLTENPWRCDCALHWLRTWIKEGGQRLLSSLDKKIVCSEPPRLAHQSLLDISGNSLICIPPTVHVDPVEVMARLGDDLRVSCQASGYPQPLVTWRKVAQSRTGLPRASVRLVGGAIGLNEGSLGEHLASDTGSGMLSLTNITMAHAGKYECEATNPGGSTRVPFHLFVNLSQQQPPRPPAPASGAVSREPLYEAGSMDFHALGTATQTAIAAGISLLALTALLLTIMICRKHRKRKKAKQEESVLYVNDYSDGPTTFAQLEEYRDERGHEMFVINRNKPLFPTYEDSGEGPAAGRPGLVPSSEPLQDQGLLFQPQIAYEIHC</sequence>
<dbReference type="SMART" id="SM00369">
    <property type="entry name" value="LRR_TYP"/>
    <property type="match status" value="5"/>
</dbReference>
<evidence type="ECO:0000256" key="3">
    <source>
        <dbReference type="ARBA" id="ARBA00022692"/>
    </source>
</evidence>
<feature type="transmembrane region" description="Helical" evidence="13">
    <location>
        <begin position="562"/>
        <end position="582"/>
    </location>
</feature>
<dbReference type="RefSeq" id="XP_020850762.1">
    <property type="nucleotide sequence ID" value="XM_020995103.1"/>
</dbReference>
<comment type="subcellular location">
    <subcellularLocation>
        <location evidence="1">Membrane</location>
        <topology evidence="1">Single-pass membrane protein</topology>
    </subcellularLocation>
</comment>
<evidence type="ECO:0000256" key="1">
    <source>
        <dbReference type="ARBA" id="ARBA00004167"/>
    </source>
</evidence>
<keyword evidence="8" id="KW-1015">Disulfide bond</keyword>
<dbReference type="GO" id="GO:0016020">
    <property type="term" value="C:membrane"/>
    <property type="evidence" value="ECO:0007669"/>
    <property type="project" value="UniProtKB-SubCell"/>
</dbReference>
<dbReference type="PROSITE" id="PS50835">
    <property type="entry name" value="IG_LIKE"/>
    <property type="match status" value="1"/>
</dbReference>
<keyword evidence="15" id="KW-1185">Reference proteome</keyword>
<feature type="region of interest" description="Disordered" evidence="12">
    <location>
        <begin position="123"/>
        <end position="149"/>
    </location>
</feature>
<feature type="region of interest" description="Disordered" evidence="12">
    <location>
        <begin position="1"/>
        <end position="93"/>
    </location>
</feature>
<dbReference type="FunFam" id="2.60.40.10:FF:001325">
    <property type="entry name" value="Leucine rich repeat containing 24"/>
    <property type="match status" value="1"/>
</dbReference>
<dbReference type="InterPro" id="IPR001611">
    <property type="entry name" value="Leu-rich_rpt"/>
</dbReference>
<dbReference type="InParanoid" id="A0A6P5KZB3"/>
<keyword evidence="7 13" id="KW-0472">Membrane</keyword>
<evidence type="ECO:0000256" key="5">
    <source>
        <dbReference type="ARBA" id="ARBA00022737"/>
    </source>
</evidence>
<dbReference type="SMART" id="SM00082">
    <property type="entry name" value="LRRCT"/>
    <property type="match status" value="1"/>
</dbReference>
<keyword evidence="5" id="KW-0677">Repeat</keyword>
<keyword evidence="3 13" id="KW-0812">Transmembrane</keyword>
<evidence type="ECO:0000256" key="7">
    <source>
        <dbReference type="ARBA" id="ARBA00023136"/>
    </source>
</evidence>
<dbReference type="SMART" id="SM00013">
    <property type="entry name" value="LRRNT"/>
    <property type="match status" value="1"/>
</dbReference>
<dbReference type="InterPro" id="IPR003599">
    <property type="entry name" value="Ig_sub"/>
</dbReference>
<dbReference type="InterPro" id="IPR003598">
    <property type="entry name" value="Ig_sub2"/>
</dbReference>
<dbReference type="Proteomes" id="UP000515140">
    <property type="component" value="Unplaced"/>
</dbReference>
<feature type="compositionally biased region" description="Basic and acidic residues" evidence="12">
    <location>
        <begin position="31"/>
        <end position="52"/>
    </location>
</feature>
<dbReference type="SUPFAM" id="SSF48726">
    <property type="entry name" value="Immunoglobulin"/>
    <property type="match status" value="1"/>
</dbReference>
<dbReference type="InterPro" id="IPR013783">
    <property type="entry name" value="Ig-like_fold"/>
</dbReference>
<dbReference type="KEGG" id="pcw:110214283"/>
<dbReference type="Pfam" id="PF13855">
    <property type="entry name" value="LRR_8"/>
    <property type="match status" value="2"/>
</dbReference>
<dbReference type="AlphaFoldDB" id="A0A6P5KZB3"/>
<evidence type="ECO:0000256" key="4">
    <source>
        <dbReference type="ARBA" id="ARBA00022729"/>
    </source>
</evidence>
<keyword evidence="9" id="KW-0325">Glycoprotein</keyword>
<dbReference type="SMART" id="SM00408">
    <property type="entry name" value="IGc2"/>
    <property type="match status" value="1"/>
</dbReference>
<dbReference type="CTD" id="441381"/>
<evidence type="ECO:0000256" key="6">
    <source>
        <dbReference type="ARBA" id="ARBA00022989"/>
    </source>
</evidence>
<dbReference type="FunFam" id="3.80.10.10:FF:000184">
    <property type="entry name" value="leucine-rich repeat-containing protein 24"/>
    <property type="match status" value="1"/>
</dbReference>
<dbReference type="Pfam" id="PF13927">
    <property type="entry name" value="Ig_3"/>
    <property type="match status" value="1"/>
</dbReference>
<dbReference type="Gene3D" id="3.80.10.10">
    <property type="entry name" value="Ribonuclease Inhibitor"/>
    <property type="match status" value="2"/>
</dbReference>
<dbReference type="InterPro" id="IPR000483">
    <property type="entry name" value="Cys-rich_flank_reg_C"/>
</dbReference>
<feature type="compositionally biased region" description="Basic and acidic residues" evidence="12">
    <location>
        <begin position="8"/>
        <end position="20"/>
    </location>
</feature>
<dbReference type="PANTHER" id="PTHR24366">
    <property type="entry name" value="IG(IMMUNOGLOBULIN) AND LRR(LEUCINE RICH REPEAT) DOMAINS"/>
    <property type="match status" value="1"/>
</dbReference>
<evidence type="ECO:0000259" key="14">
    <source>
        <dbReference type="PROSITE" id="PS50835"/>
    </source>
</evidence>
<evidence type="ECO:0000256" key="8">
    <source>
        <dbReference type="ARBA" id="ARBA00023157"/>
    </source>
</evidence>
<reference evidence="16" key="1">
    <citation type="submission" date="2025-08" db="UniProtKB">
        <authorList>
            <consortium name="RefSeq"/>
        </authorList>
    </citation>
    <scope>IDENTIFICATION</scope>
    <source>
        <tissue evidence="16">Spleen</tissue>
    </source>
</reference>
<gene>
    <name evidence="16" type="primary">LRRC24</name>
</gene>
<dbReference type="FunFam" id="3.80.10.10:FF:000082">
    <property type="entry name" value="Leucine-rich repeat-containing 24"/>
    <property type="match status" value="1"/>
</dbReference>
<feature type="compositionally biased region" description="Basic and acidic residues" evidence="12">
    <location>
        <begin position="133"/>
        <end position="144"/>
    </location>
</feature>
<dbReference type="PROSITE" id="PS51450">
    <property type="entry name" value="LRR"/>
    <property type="match status" value="1"/>
</dbReference>
<evidence type="ECO:0000256" key="10">
    <source>
        <dbReference type="ARBA" id="ARBA00023319"/>
    </source>
</evidence>
<dbReference type="GeneID" id="110214283"/>
<feature type="domain" description="Ig-like" evidence="14">
    <location>
        <begin position="414"/>
        <end position="522"/>
    </location>
</feature>
<dbReference type="InterPro" id="IPR007110">
    <property type="entry name" value="Ig-like_dom"/>
</dbReference>
<dbReference type="FunCoup" id="A0A6P5KZB3">
    <property type="interactions" value="114"/>
</dbReference>
<evidence type="ECO:0000313" key="16">
    <source>
        <dbReference type="RefSeq" id="XP_020850762.1"/>
    </source>
</evidence>
<name>A0A6P5KZB3_PHACI</name>
<dbReference type="InterPro" id="IPR000372">
    <property type="entry name" value="LRRNT"/>
</dbReference>
<keyword evidence="10" id="KW-0393">Immunoglobulin domain</keyword>
<dbReference type="Gene3D" id="2.60.40.10">
    <property type="entry name" value="Immunoglobulins"/>
    <property type="match status" value="1"/>
</dbReference>
<evidence type="ECO:0000256" key="13">
    <source>
        <dbReference type="SAM" id="Phobius"/>
    </source>
</evidence>
<dbReference type="PANTHER" id="PTHR24366:SF129">
    <property type="entry name" value="LEUCINE RICH REPEAT CONTAINING 24"/>
    <property type="match status" value="1"/>
</dbReference>
<organism evidence="15 16">
    <name type="scientific">Phascolarctos cinereus</name>
    <name type="common">Koala</name>
    <dbReference type="NCBI Taxonomy" id="38626"/>
    <lineage>
        <taxon>Eukaryota</taxon>
        <taxon>Metazoa</taxon>
        <taxon>Chordata</taxon>
        <taxon>Craniata</taxon>
        <taxon>Vertebrata</taxon>
        <taxon>Euteleostomi</taxon>
        <taxon>Mammalia</taxon>
        <taxon>Metatheria</taxon>
        <taxon>Diprotodontia</taxon>
        <taxon>Phascolarctidae</taxon>
        <taxon>Phascolarctos</taxon>
    </lineage>
</organism>
<keyword evidence="4" id="KW-0732">Signal</keyword>
<evidence type="ECO:0000256" key="2">
    <source>
        <dbReference type="ARBA" id="ARBA00022614"/>
    </source>
</evidence>
<evidence type="ECO:0000256" key="12">
    <source>
        <dbReference type="SAM" id="MobiDB-lite"/>
    </source>
</evidence>
<protein>
    <recommendedName>
        <fullName evidence="11">Leucine-rich repeat-containing protein 24</fullName>
    </recommendedName>
</protein>
<evidence type="ECO:0000256" key="9">
    <source>
        <dbReference type="ARBA" id="ARBA00023180"/>
    </source>
</evidence>
<dbReference type="InterPro" id="IPR036179">
    <property type="entry name" value="Ig-like_dom_sf"/>
</dbReference>